<dbReference type="InterPro" id="IPR045520">
    <property type="entry name" value="GPAT/DHAPAT_C"/>
</dbReference>
<organism evidence="9 10">
    <name type="scientific">Psylliodes chrysocephalus</name>
    <dbReference type="NCBI Taxonomy" id="3402493"/>
    <lineage>
        <taxon>Eukaryota</taxon>
        <taxon>Metazoa</taxon>
        <taxon>Ecdysozoa</taxon>
        <taxon>Arthropoda</taxon>
        <taxon>Hexapoda</taxon>
        <taxon>Insecta</taxon>
        <taxon>Pterygota</taxon>
        <taxon>Neoptera</taxon>
        <taxon>Endopterygota</taxon>
        <taxon>Coleoptera</taxon>
        <taxon>Polyphaga</taxon>
        <taxon>Cucujiformia</taxon>
        <taxon>Chrysomeloidea</taxon>
        <taxon>Chrysomelidae</taxon>
        <taxon>Galerucinae</taxon>
        <taxon>Alticini</taxon>
        <taxon>Psylliodes</taxon>
    </lineage>
</organism>
<comment type="subcellular location">
    <subcellularLocation>
        <location evidence="1">Membrane</location>
    </subcellularLocation>
</comment>
<dbReference type="GO" id="GO:0008654">
    <property type="term" value="P:phospholipid biosynthetic process"/>
    <property type="evidence" value="ECO:0007669"/>
    <property type="project" value="TreeGrafter"/>
</dbReference>
<proteinExistence type="inferred from homology"/>
<evidence type="ECO:0000313" key="9">
    <source>
        <dbReference type="EMBL" id="CAH1099945.1"/>
    </source>
</evidence>
<sequence>MCDDPIEIARIMLFSVLGVNVALVAGLFAFLKLDVIDTLYGSLQLFIVLQFTYFIIILQGVNKMVDIVTNRVFDTYNRFSPSNNHHSESLATLTTLRRFSKDQKFKKALTREADIKAREAQLFHIKENAPEVQLMKRRPFMGLSCQNCTLTSRESLVNKTTETLALKNILDYQLPTNSNGFLQRTFSHLHQVCQLKKYNFPQVADLVLQDGRLKDAIEKTTIQQFHDSNNSDEEFYQRLLKNNRQRAKKLLFDMRSTLSDFLLRFTSWVCYKLLPCFLTSVVVHPGQVEMLKKAAKSSLPLIFLPLHRSHLDYILISFILLNNDIRSPLVAAGDNLRIPFFGSLLRGLGAFFIKRRIDPVMGRKDHVYKAVLHTYMNMCLRAGHNIEFFLEGGRTRTGKPCMPKYGILSVILETFMDGTIEDALLVPVSVNYEKLVDGNFIREQLGQPKEMETFGTAVRGIWKVLNSNYGMMRIDFNQPFSLRELVKTFNANGNIVIPNGVSNKVLKSNPSMSSLYGTDVVSEPHKNLVESISKHIIYDCAQSTSVMSTNALAYLLLTKFRDGASIEKLVVALDDLRSELNYARRDIGFTGDSIDVINYAVEKLGPGLIRKEKHNNEDIIKPIAILPNVIELSYYSNTLVTHFVLESVIAIAIEAIDKSSGNVIHQELVENVQELCDILQYEFLFSKPCQSLEHVITSCVDDLVYRKQIFLVNDEQDTELNSRSRRLARQLEDEDDENFEEKVPQKIYKVNPNKEAVDTLKYLRVAVTPLIETYAVTAFTLDKLVGRQLLESELINDILAEIQSQLSSGGVEYGESVSVDTIKNALKLYQHWGIIECHSEKKLRLYYLKESQDGSEFVKALYHRVQKFR</sequence>
<dbReference type="InterPro" id="IPR041728">
    <property type="entry name" value="GPAT/DHAPAT_LPLAT"/>
</dbReference>
<keyword evidence="3 6" id="KW-0808">Transferase</keyword>
<evidence type="ECO:0000256" key="6">
    <source>
        <dbReference type="PIRNR" id="PIRNR000437"/>
    </source>
</evidence>
<keyword evidence="10" id="KW-1185">Reference proteome</keyword>
<dbReference type="PANTHER" id="PTHR12563:SF23">
    <property type="entry name" value="BCDNA.GH07066"/>
    <property type="match status" value="1"/>
</dbReference>
<reference evidence="9" key="1">
    <citation type="submission" date="2022-01" db="EMBL/GenBank/DDBJ databases">
        <authorList>
            <person name="King R."/>
        </authorList>
    </citation>
    <scope>NUCLEOTIDE SEQUENCE</scope>
</reference>
<evidence type="ECO:0000259" key="8">
    <source>
        <dbReference type="SMART" id="SM00563"/>
    </source>
</evidence>
<dbReference type="InterPro" id="IPR022284">
    <property type="entry name" value="GPAT/DHAPAT"/>
</dbReference>
<dbReference type="SMART" id="SM00563">
    <property type="entry name" value="PlsC"/>
    <property type="match status" value="1"/>
</dbReference>
<evidence type="ECO:0000313" key="10">
    <source>
        <dbReference type="Proteomes" id="UP001153636"/>
    </source>
</evidence>
<dbReference type="CDD" id="cd07993">
    <property type="entry name" value="LPLAT_DHAPAT-like"/>
    <property type="match status" value="1"/>
</dbReference>
<dbReference type="GO" id="GO:0031966">
    <property type="term" value="C:mitochondrial membrane"/>
    <property type="evidence" value="ECO:0007669"/>
    <property type="project" value="TreeGrafter"/>
</dbReference>
<protein>
    <recommendedName>
        <fullName evidence="8">Phospholipid/glycerol acyltransferase domain-containing protein</fullName>
    </recommendedName>
</protein>
<keyword evidence="5 6" id="KW-0012">Acyltransferase</keyword>
<keyword evidence="4 7" id="KW-0472">Membrane</keyword>
<gene>
    <name evidence="9" type="ORF">PSYICH_LOCUS1388</name>
</gene>
<dbReference type="InterPro" id="IPR002123">
    <property type="entry name" value="Plipid/glycerol_acylTrfase"/>
</dbReference>
<dbReference type="SUPFAM" id="SSF69593">
    <property type="entry name" value="Glycerol-3-phosphate (1)-acyltransferase"/>
    <property type="match status" value="1"/>
</dbReference>
<dbReference type="AlphaFoldDB" id="A0A9P0CIE2"/>
<dbReference type="GO" id="GO:0019432">
    <property type="term" value="P:triglyceride biosynthetic process"/>
    <property type="evidence" value="ECO:0007669"/>
    <property type="project" value="TreeGrafter"/>
</dbReference>
<dbReference type="PIRSF" id="PIRSF000437">
    <property type="entry name" value="GPAT_DHAPAT"/>
    <property type="match status" value="1"/>
</dbReference>
<dbReference type="OrthoDB" id="5962536at2759"/>
<evidence type="ECO:0000256" key="5">
    <source>
        <dbReference type="ARBA" id="ARBA00023315"/>
    </source>
</evidence>
<dbReference type="GO" id="GO:0004366">
    <property type="term" value="F:glycerol-3-phosphate O-acyltransferase activity"/>
    <property type="evidence" value="ECO:0007669"/>
    <property type="project" value="TreeGrafter"/>
</dbReference>
<dbReference type="GO" id="GO:0006631">
    <property type="term" value="P:fatty acid metabolic process"/>
    <property type="evidence" value="ECO:0007669"/>
    <property type="project" value="TreeGrafter"/>
</dbReference>
<evidence type="ECO:0000256" key="7">
    <source>
        <dbReference type="SAM" id="Phobius"/>
    </source>
</evidence>
<dbReference type="EMBL" id="OV651813">
    <property type="protein sequence ID" value="CAH1099945.1"/>
    <property type="molecule type" value="Genomic_DNA"/>
</dbReference>
<keyword evidence="7" id="KW-0812">Transmembrane</keyword>
<feature type="transmembrane region" description="Helical" evidence="7">
    <location>
        <begin position="43"/>
        <end position="61"/>
    </location>
</feature>
<dbReference type="Pfam" id="PF01553">
    <property type="entry name" value="Acyltransferase"/>
    <property type="match status" value="1"/>
</dbReference>
<dbReference type="GO" id="GO:0006072">
    <property type="term" value="P:glycerol-3-phosphate metabolic process"/>
    <property type="evidence" value="ECO:0007669"/>
    <property type="project" value="TreeGrafter"/>
</dbReference>
<comment type="similarity">
    <text evidence="2 6">Belongs to the GPAT/DAPAT family.</text>
</comment>
<dbReference type="PANTHER" id="PTHR12563">
    <property type="entry name" value="GLYCEROL-3-PHOSPHATE ACYLTRANSFERASE"/>
    <property type="match status" value="1"/>
</dbReference>
<feature type="domain" description="Phospholipid/glycerol acyltransferase" evidence="8">
    <location>
        <begin position="301"/>
        <end position="433"/>
    </location>
</feature>
<accession>A0A9P0CIE2</accession>
<dbReference type="Proteomes" id="UP001153636">
    <property type="component" value="Chromosome 1"/>
</dbReference>
<evidence type="ECO:0000256" key="2">
    <source>
        <dbReference type="ARBA" id="ARBA00007937"/>
    </source>
</evidence>
<evidence type="ECO:0000256" key="4">
    <source>
        <dbReference type="ARBA" id="ARBA00023136"/>
    </source>
</evidence>
<keyword evidence="7" id="KW-1133">Transmembrane helix</keyword>
<evidence type="ECO:0000256" key="1">
    <source>
        <dbReference type="ARBA" id="ARBA00004370"/>
    </source>
</evidence>
<evidence type="ECO:0000256" key="3">
    <source>
        <dbReference type="ARBA" id="ARBA00022679"/>
    </source>
</evidence>
<dbReference type="Pfam" id="PF19277">
    <property type="entry name" value="GPAT_C"/>
    <property type="match status" value="1"/>
</dbReference>
<name>A0A9P0CIE2_9CUCU</name>
<feature type="transmembrane region" description="Helical" evidence="7">
    <location>
        <begin position="12"/>
        <end position="31"/>
    </location>
</feature>